<feature type="compositionally biased region" description="Polar residues" evidence="1">
    <location>
        <begin position="497"/>
        <end position="522"/>
    </location>
</feature>
<dbReference type="AlphaFoldDB" id="M2PIK4"/>
<dbReference type="PANTHER" id="PTHR39639:SF1">
    <property type="entry name" value="DUF262 DOMAIN-CONTAINING PROTEIN"/>
    <property type="match status" value="1"/>
</dbReference>
<feature type="region of interest" description="Disordered" evidence="1">
    <location>
        <begin position="368"/>
        <end position="522"/>
    </location>
</feature>
<dbReference type="OrthoDB" id="5419821at2759"/>
<dbReference type="Proteomes" id="UP000016930">
    <property type="component" value="Unassembled WGS sequence"/>
</dbReference>
<protein>
    <submittedName>
        <fullName evidence="2">Uncharacterized protein</fullName>
    </submittedName>
</protein>
<dbReference type="PANTHER" id="PTHR39639">
    <property type="entry name" value="CHROMOSOME 16, WHOLE GENOME SHOTGUN SEQUENCE"/>
    <property type="match status" value="1"/>
</dbReference>
<dbReference type="STRING" id="914234.M2PIK4"/>
<dbReference type="HOGENOM" id="CLU_442783_0_0_1"/>
<name>M2PIK4_CERS8</name>
<evidence type="ECO:0000313" key="3">
    <source>
        <dbReference type="Proteomes" id="UP000016930"/>
    </source>
</evidence>
<evidence type="ECO:0000313" key="2">
    <source>
        <dbReference type="EMBL" id="EMD35984.1"/>
    </source>
</evidence>
<evidence type="ECO:0000256" key="1">
    <source>
        <dbReference type="SAM" id="MobiDB-lite"/>
    </source>
</evidence>
<gene>
    <name evidence="2" type="ORF">CERSUDRAFT_74769</name>
</gene>
<feature type="region of interest" description="Disordered" evidence="1">
    <location>
        <begin position="536"/>
        <end position="617"/>
    </location>
</feature>
<keyword evidence="3" id="KW-1185">Reference proteome</keyword>
<feature type="region of interest" description="Disordered" evidence="1">
    <location>
        <begin position="1"/>
        <end position="51"/>
    </location>
</feature>
<feature type="compositionally biased region" description="Low complexity" evidence="1">
    <location>
        <begin position="588"/>
        <end position="604"/>
    </location>
</feature>
<accession>M2PIK4</accession>
<proteinExistence type="predicted"/>
<reference evidence="2 3" key="1">
    <citation type="journal article" date="2012" name="Proc. Natl. Acad. Sci. U.S.A.">
        <title>Comparative genomics of Ceriporiopsis subvermispora and Phanerochaete chrysosporium provide insight into selective ligninolysis.</title>
        <authorList>
            <person name="Fernandez-Fueyo E."/>
            <person name="Ruiz-Duenas F.J."/>
            <person name="Ferreira P."/>
            <person name="Floudas D."/>
            <person name="Hibbett D.S."/>
            <person name="Canessa P."/>
            <person name="Larrondo L.F."/>
            <person name="James T.Y."/>
            <person name="Seelenfreund D."/>
            <person name="Lobos S."/>
            <person name="Polanco R."/>
            <person name="Tello M."/>
            <person name="Honda Y."/>
            <person name="Watanabe T."/>
            <person name="Watanabe T."/>
            <person name="Ryu J.S."/>
            <person name="Kubicek C.P."/>
            <person name="Schmoll M."/>
            <person name="Gaskell J."/>
            <person name="Hammel K.E."/>
            <person name="St John F.J."/>
            <person name="Vanden Wymelenberg A."/>
            <person name="Sabat G."/>
            <person name="Splinter BonDurant S."/>
            <person name="Syed K."/>
            <person name="Yadav J.S."/>
            <person name="Doddapaneni H."/>
            <person name="Subramanian V."/>
            <person name="Lavin J.L."/>
            <person name="Oguiza J.A."/>
            <person name="Perez G."/>
            <person name="Pisabarro A.G."/>
            <person name="Ramirez L."/>
            <person name="Santoyo F."/>
            <person name="Master E."/>
            <person name="Coutinho P.M."/>
            <person name="Henrissat B."/>
            <person name="Lombard V."/>
            <person name="Magnuson J.K."/>
            <person name="Kuees U."/>
            <person name="Hori C."/>
            <person name="Igarashi K."/>
            <person name="Samejima M."/>
            <person name="Held B.W."/>
            <person name="Barry K.W."/>
            <person name="LaButti K.M."/>
            <person name="Lapidus A."/>
            <person name="Lindquist E.A."/>
            <person name="Lucas S.M."/>
            <person name="Riley R."/>
            <person name="Salamov A.A."/>
            <person name="Hoffmeister D."/>
            <person name="Schwenk D."/>
            <person name="Hadar Y."/>
            <person name="Yarden O."/>
            <person name="de Vries R.P."/>
            <person name="Wiebenga A."/>
            <person name="Stenlid J."/>
            <person name="Eastwood D."/>
            <person name="Grigoriev I.V."/>
            <person name="Berka R.M."/>
            <person name="Blanchette R.A."/>
            <person name="Kersten P."/>
            <person name="Martinez A.T."/>
            <person name="Vicuna R."/>
            <person name="Cullen D."/>
        </authorList>
    </citation>
    <scope>NUCLEOTIDE SEQUENCE [LARGE SCALE GENOMIC DNA]</scope>
    <source>
        <strain evidence="2 3">B</strain>
    </source>
</reference>
<feature type="compositionally biased region" description="Basic and acidic residues" evidence="1">
    <location>
        <begin position="413"/>
        <end position="429"/>
    </location>
</feature>
<feature type="compositionally biased region" description="Polar residues" evidence="1">
    <location>
        <begin position="433"/>
        <end position="454"/>
    </location>
</feature>
<feature type="compositionally biased region" description="Basic and acidic residues" evidence="1">
    <location>
        <begin position="567"/>
        <end position="576"/>
    </location>
</feature>
<feature type="compositionally biased region" description="Polar residues" evidence="1">
    <location>
        <begin position="467"/>
        <end position="487"/>
    </location>
</feature>
<sequence>MDSDDEYNQSSASSESEDDADYHPPASVARKPAATASVPATKRAKQTKPGYKVSQFKRGLIDLDPEYQRKFPYPSFDRRIAGRHREDGHKIHSFKARQRSIRATGRKYYFRVDKGSRKYELPENIREEFLAKQFSFVEYWDVPTFTEDTEREIFQRVQNGVPLTGAERMRAFVGSWTTSVRALQSQYLDNDYGQHLPRAHTRNQDFENLARMVWLLTHHARTKSRELPKFPKNPPLTEWLQSKTPVPPELSARLHEIFRIPGVLVRDERYNRPLNKRIGAKELSMIDILIYLHRSSLSLEQLSSAIAQMRTKVANFRTKGDSDEKKGELMITFVTKTMRSSRYPVDASEERPALLVIREMFPDVVVAPSEPTEKMSKAQKRKRPEAVEGSQTLAAEVSPAASTTSRSKKRRLAKDADAPIRSAAGKEKCTVPATRSTQVPSNKSKSTTDQASPSIQPPQRPEASACPATSTQSANPPAASYKSTSTRWPMGRIPRYSSASQSQRALDATASRTPSISQQSLVSTVTAIPATLATSEGSTNSALQSAPADIHGASRAETRQSIYLDRLAPREIKQRLDGPSSQAVQADGASPSSIQGSQPSQGVPEPAGRSLRSATMP</sequence>
<organism evidence="2 3">
    <name type="scientific">Ceriporiopsis subvermispora (strain B)</name>
    <name type="common">White-rot fungus</name>
    <name type="synonym">Gelatoporia subvermispora</name>
    <dbReference type="NCBI Taxonomy" id="914234"/>
    <lineage>
        <taxon>Eukaryota</taxon>
        <taxon>Fungi</taxon>
        <taxon>Dikarya</taxon>
        <taxon>Basidiomycota</taxon>
        <taxon>Agaricomycotina</taxon>
        <taxon>Agaricomycetes</taxon>
        <taxon>Polyporales</taxon>
        <taxon>Gelatoporiaceae</taxon>
        <taxon>Gelatoporia</taxon>
    </lineage>
</organism>
<dbReference type="EMBL" id="KB445799">
    <property type="protein sequence ID" value="EMD35984.1"/>
    <property type="molecule type" value="Genomic_DNA"/>
</dbReference>